<dbReference type="Pfam" id="PF14528">
    <property type="entry name" value="LAGLIDADG_3"/>
    <property type="match status" value="1"/>
</dbReference>
<dbReference type="PRINTS" id="PR00379">
    <property type="entry name" value="INTEIN"/>
</dbReference>
<keyword evidence="8" id="KW-0648">Protein biosynthesis</keyword>
<comment type="caution">
    <text evidence="8">The sequence shown here is derived from an EMBL/GenBank/DDBJ whole genome shotgun (WGS) entry which is preliminary data.</text>
</comment>
<evidence type="ECO:0000256" key="5">
    <source>
        <dbReference type="SAM" id="Coils"/>
    </source>
</evidence>
<evidence type="ECO:0000256" key="2">
    <source>
        <dbReference type="ARBA" id="ARBA00022813"/>
    </source>
</evidence>
<dbReference type="Gene3D" id="2.170.16.10">
    <property type="entry name" value="Hedgehog/Intein (Hint) domain"/>
    <property type="match status" value="1"/>
</dbReference>
<dbReference type="GO" id="GO:0003924">
    <property type="term" value="F:GTPase activity"/>
    <property type="evidence" value="ECO:0007669"/>
    <property type="project" value="InterPro"/>
</dbReference>
<dbReference type="PATRIC" id="fig|1618752.3.peg.557"/>
<dbReference type="InterPro" id="IPR004042">
    <property type="entry name" value="Intein_endonuc_central"/>
</dbReference>
<dbReference type="PANTHER" id="PTHR43381:SF4">
    <property type="entry name" value="EUKARYOTIC TRANSLATION INITIATION FACTOR 5B"/>
    <property type="match status" value="1"/>
</dbReference>
<protein>
    <submittedName>
        <fullName evidence="8">Putative translation initiation factor IF-2</fullName>
    </submittedName>
</protein>
<dbReference type="SUPFAM" id="SSF55608">
    <property type="entry name" value="Homing endonucleases"/>
    <property type="match status" value="1"/>
</dbReference>
<dbReference type="PANTHER" id="PTHR43381">
    <property type="entry name" value="TRANSLATION INITIATION FACTOR IF-2-RELATED"/>
    <property type="match status" value="1"/>
</dbReference>
<proteinExistence type="predicted"/>
<dbReference type="GO" id="GO:0003743">
    <property type="term" value="F:translation initiation factor activity"/>
    <property type="evidence" value="ECO:0007669"/>
    <property type="project" value="UniProtKB-KW"/>
</dbReference>
<dbReference type="InterPro" id="IPR027417">
    <property type="entry name" value="P-loop_NTPase"/>
</dbReference>
<evidence type="ECO:0000313" key="9">
    <source>
        <dbReference type="Proteomes" id="UP000034798"/>
    </source>
</evidence>
<dbReference type="Pfam" id="PF00009">
    <property type="entry name" value="GTP_EFTU"/>
    <property type="match status" value="1"/>
</dbReference>
<dbReference type="InterPro" id="IPR027434">
    <property type="entry name" value="Homing_endonucl"/>
</dbReference>
<dbReference type="Pfam" id="PF14890">
    <property type="entry name" value="Intein_splicing"/>
    <property type="match status" value="1"/>
</dbReference>
<dbReference type="GO" id="GO:0005525">
    <property type="term" value="F:GTP binding"/>
    <property type="evidence" value="ECO:0007669"/>
    <property type="project" value="UniProtKB-KW"/>
</dbReference>
<dbReference type="InterPro" id="IPR036844">
    <property type="entry name" value="Hint_dom_sf"/>
</dbReference>
<organism evidence="8 9">
    <name type="scientific">Candidatus Nomurabacteria bacterium GW2011_GWC2_35_8</name>
    <dbReference type="NCBI Taxonomy" id="1618752"/>
    <lineage>
        <taxon>Bacteria</taxon>
        <taxon>Candidatus Nomuraibacteriota</taxon>
    </lineage>
</organism>
<evidence type="ECO:0000256" key="1">
    <source>
        <dbReference type="ARBA" id="ARBA00022741"/>
    </source>
</evidence>
<feature type="domain" description="DOD-type homing endonuclease" evidence="6">
    <location>
        <begin position="4"/>
        <end position="137"/>
    </location>
</feature>
<dbReference type="PROSITE" id="PS50818">
    <property type="entry name" value="INTEIN_C_TER"/>
    <property type="match status" value="1"/>
</dbReference>
<dbReference type="SUPFAM" id="SSF51294">
    <property type="entry name" value="Hedgehog/intein (Hint) domain"/>
    <property type="match status" value="1"/>
</dbReference>
<reference evidence="8 9" key="1">
    <citation type="journal article" date="2015" name="Nature">
        <title>rRNA introns, odd ribosomes, and small enigmatic genomes across a large radiation of phyla.</title>
        <authorList>
            <person name="Brown C.T."/>
            <person name="Hug L.A."/>
            <person name="Thomas B.C."/>
            <person name="Sharon I."/>
            <person name="Castelle C.J."/>
            <person name="Singh A."/>
            <person name="Wilkins M.J."/>
            <person name="Williams K.H."/>
            <person name="Banfield J.F."/>
        </authorList>
    </citation>
    <scope>NUCLEOTIDE SEQUENCE [LARGE SCALE GENOMIC DNA]</scope>
</reference>
<dbReference type="InterPro" id="IPR004860">
    <property type="entry name" value="LAGLIDADG_dom"/>
</dbReference>
<dbReference type="GO" id="GO:0004519">
    <property type="term" value="F:endonuclease activity"/>
    <property type="evidence" value="ECO:0007669"/>
    <property type="project" value="InterPro"/>
</dbReference>
<dbReference type="CDD" id="cd01887">
    <property type="entry name" value="IF2_eIF5B"/>
    <property type="match status" value="1"/>
</dbReference>
<dbReference type="SUPFAM" id="SSF52540">
    <property type="entry name" value="P-loop containing nucleoside triphosphate hydrolases"/>
    <property type="match status" value="1"/>
</dbReference>
<dbReference type="InterPro" id="IPR030934">
    <property type="entry name" value="Intein_C"/>
</dbReference>
<dbReference type="PROSITE" id="PS50819">
    <property type="entry name" value="INTEIN_ENDONUCLEASE"/>
    <property type="match status" value="1"/>
</dbReference>
<feature type="non-terminal residue" evidence="8">
    <location>
        <position position="1"/>
    </location>
</feature>
<evidence type="ECO:0000256" key="4">
    <source>
        <dbReference type="ARBA" id="ARBA00023134"/>
    </source>
</evidence>
<keyword evidence="5" id="KW-0175">Coiled coil</keyword>
<dbReference type="InterPro" id="IPR000795">
    <property type="entry name" value="T_Tr_GTP-bd_dom"/>
</dbReference>
<evidence type="ECO:0000256" key="3">
    <source>
        <dbReference type="ARBA" id="ARBA00023000"/>
    </source>
</evidence>
<feature type="coiled-coil region" evidence="5">
    <location>
        <begin position="226"/>
        <end position="253"/>
    </location>
</feature>
<accession>A0A0G0G7K5</accession>
<evidence type="ECO:0000259" key="6">
    <source>
        <dbReference type="PROSITE" id="PS50819"/>
    </source>
</evidence>
<dbReference type="InterPro" id="IPR006142">
    <property type="entry name" value="INTEIN"/>
</dbReference>
<dbReference type="Proteomes" id="UP000034798">
    <property type="component" value="Unassembled WGS sequence"/>
</dbReference>
<keyword evidence="3" id="KW-0651">Protein splicing</keyword>
<feature type="domain" description="Tr-type G" evidence="7">
    <location>
        <begin position="277"/>
        <end position="463"/>
    </location>
</feature>
<dbReference type="NCBIfam" id="TIGR01443">
    <property type="entry name" value="intein_Cterm"/>
    <property type="match status" value="1"/>
</dbReference>
<dbReference type="GO" id="GO:0005737">
    <property type="term" value="C:cytoplasm"/>
    <property type="evidence" value="ECO:0007669"/>
    <property type="project" value="TreeGrafter"/>
</dbReference>
<sequence length="463" mass="52593">LGYILGCLAGDGHISNNVVLSNNDEDVIAYYNKCLKEVFNLEPKTKQGHTCKVTIDNGCLTFSRFLTEVIGFPKKNKSATINVPDIAKQNKEVFKGFISGLLDTDGYVSKINHSLEFTSKSEKLIKEISILLLGYGIHSVFFKKKGFSYLRIANKLYLDKFLENFKPKLKRKLARIINASMKAETSRIFDFIPLDGANLKNLKVGGKINKRIPYFDEYKKKEQLPYNLLQKVLDNIKEENEDSQKIKKILEKEVNYVKIISIKKIKNKEKYVYDFTIPKTHTFVAERILVHNTSLLDSIRGTTLAEREPGKITQHIGATEVPLSTIRNFCGKLIDSLKLNLTIPGLLFLDTPGHKAFTSLRRRGGNLADIAILVVDALEGIKPQTLDSIEILKNAKTPFIIALTKIDLISGFQDKKLPLLQNINEQTEDFKKELDLKLYTVVGDIYEKFQLNAERFDRVESVL</sequence>
<keyword evidence="1" id="KW-0547">Nucleotide-binding</keyword>
<keyword evidence="8" id="KW-0396">Initiation factor</keyword>
<dbReference type="EMBL" id="LBQZ01000041">
    <property type="protein sequence ID" value="KKP87672.1"/>
    <property type="molecule type" value="Genomic_DNA"/>
</dbReference>
<dbReference type="AlphaFoldDB" id="A0A0G0G7K5"/>
<dbReference type="Gene3D" id="3.10.28.10">
    <property type="entry name" value="Homing endonucleases"/>
    <property type="match status" value="1"/>
</dbReference>
<dbReference type="InterPro" id="IPR003586">
    <property type="entry name" value="Hint_dom_C"/>
</dbReference>
<name>A0A0G0G7K5_9BACT</name>
<keyword evidence="2" id="KW-0068">Autocatalytic cleavage</keyword>
<keyword evidence="4" id="KW-0342">GTP-binding</keyword>
<dbReference type="InterPro" id="IPR015760">
    <property type="entry name" value="TIF_IF2"/>
</dbReference>
<dbReference type="SMART" id="SM00305">
    <property type="entry name" value="HintC"/>
    <property type="match status" value="1"/>
</dbReference>
<gene>
    <name evidence="8" type="ORF">UR91_C0041G0001</name>
</gene>
<dbReference type="Gene3D" id="3.40.50.300">
    <property type="entry name" value="P-loop containing nucleotide triphosphate hydrolases"/>
    <property type="match status" value="1"/>
</dbReference>
<dbReference type="PROSITE" id="PS51722">
    <property type="entry name" value="G_TR_2"/>
    <property type="match status" value="1"/>
</dbReference>
<dbReference type="GO" id="GO:0016539">
    <property type="term" value="P:intein-mediated protein splicing"/>
    <property type="evidence" value="ECO:0007669"/>
    <property type="project" value="InterPro"/>
</dbReference>
<evidence type="ECO:0000259" key="7">
    <source>
        <dbReference type="PROSITE" id="PS51722"/>
    </source>
</evidence>
<evidence type="ECO:0000313" key="8">
    <source>
        <dbReference type="EMBL" id="KKP87672.1"/>
    </source>
</evidence>